<evidence type="ECO:0000259" key="6">
    <source>
        <dbReference type="PROSITE" id="PS50255"/>
    </source>
</evidence>
<accession>A0ABN8I6U6</accession>
<evidence type="ECO:0000256" key="4">
    <source>
        <dbReference type="ARBA" id="ARBA00038168"/>
    </source>
</evidence>
<dbReference type="PANTHER" id="PTHR19359">
    <property type="entry name" value="CYTOCHROME B5"/>
    <property type="match status" value="1"/>
</dbReference>
<keyword evidence="2 5" id="KW-0479">Metal-binding</keyword>
<dbReference type="InterPro" id="IPR050668">
    <property type="entry name" value="Cytochrome_b5"/>
</dbReference>
<evidence type="ECO:0000256" key="1">
    <source>
        <dbReference type="ARBA" id="ARBA00022617"/>
    </source>
</evidence>
<evidence type="ECO:0000313" key="7">
    <source>
        <dbReference type="EMBL" id="CAH2049796.1"/>
    </source>
</evidence>
<reference evidence="7" key="1">
    <citation type="submission" date="2022-03" db="EMBL/GenBank/DDBJ databases">
        <authorList>
            <person name="Martin H S."/>
        </authorList>
    </citation>
    <scope>NUCLEOTIDE SEQUENCE</scope>
</reference>
<dbReference type="Proteomes" id="UP000837857">
    <property type="component" value="Chromosome 2"/>
</dbReference>
<feature type="domain" description="Cytochrome b5 heme-binding" evidence="6">
    <location>
        <begin position="3"/>
        <end position="79"/>
    </location>
</feature>
<dbReference type="PROSITE" id="PS50255">
    <property type="entry name" value="CYTOCHROME_B5_2"/>
    <property type="match status" value="1"/>
</dbReference>
<dbReference type="Pfam" id="PF00173">
    <property type="entry name" value="Cyt-b5"/>
    <property type="match status" value="1"/>
</dbReference>
<proteinExistence type="inferred from homology"/>
<dbReference type="InterPro" id="IPR018506">
    <property type="entry name" value="Cyt_B5_heme-BS"/>
</dbReference>
<comment type="similarity">
    <text evidence="4 5">Belongs to the cytochrome b5 family.</text>
</comment>
<dbReference type="PROSITE" id="PS00191">
    <property type="entry name" value="CYTOCHROME_B5_1"/>
    <property type="match status" value="1"/>
</dbReference>
<dbReference type="InterPro" id="IPR001199">
    <property type="entry name" value="Cyt_B5-like_heme/steroid-bd"/>
</dbReference>
<keyword evidence="1 5" id="KW-0349">Heme</keyword>
<feature type="transmembrane region" description="Helical" evidence="5">
    <location>
        <begin position="110"/>
        <end position="128"/>
    </location>
</feature>
<dbReference type="Gene3D" id="3.10.120.10">
    <property type="entry name" value="Cytochrome b5-like heme/steroid binding domain"/>
    <property type="match status" value="1"/>
</dbReference>
<sequence length="129" mass="14390">MATKRFTRKELAERNTKADAVFIINNLVYDVTKFLDDHPGGHEVLINAAGTDATEEFDDIGHSLDAKELLKKFLIGELVDEDKSAVQKRNINWTAAETDTESSGGFMSSWKFPVVLGLVMTVLYSYLFG</sequence>
<evidence type="ECO:0000313" key="8">
    <source>
        <dbReference type="Proteomes" id="UP000837857"/>
    </source>
</evidence>
<keyword evidence="5" id="KW-0812">Transmembrane</keyword>
<dbReference type="SMART" id="SM01117">
    <property type="entry name" value="Cyt-b5"/>
    <property type="match status" value="1"/>
</dbReference>
<evidence type="ECO:0000256" key="5">
    <source>
        <dbReference type="RuleBase" id="RU362121"/>
    </source>
</evidence>
<keyword evidence="5" id="KW-0472">Membrane</keyword>
<gene>
    <name evidence="7" type="ORF">IPOD504_LOCUS7012</name>
</gene>
<dbReference type="SUPFAM" id="SSF55856">
    <property type="entry name" value="Cytochrome b5-like heme/steroid binding domain"/>
    <property type="match status" value="1"/>
</dbReference>
<dbReference type="InterPro" id="IPR036400">
    <property type="entry name" value="Cyt_B5-like_heme/steroid_sf"/>
</dbReference>
<keyword evidence="5" id="KW-1133">Transmembrane helix</keyword>
<dbReference type="PANTHER" id="PTHR19359:SF14">
    <property type="entry name" value="CYTOCHROME B5 A"/>
    <property type="match status" value="1"/>
</dbReference>
<evidence type="ECO:0000256" key="3">
    <source>
        <dbReference type="ARBA" id="ARBA00023004"/>
    </source>
</evidence>
<name>A0ABN8I6U6_9NEOP</name>
<organism evidence="7 8">
    <name type="scientific">Iphiclides podalirius</name>
    <name type="common">scarce swallowtail</name>
    <dbReference type="NCBI Taxonomy" id="110791"/>
    <lineage>
        <taxon>Eukaryota</taxon>
        <taxon>Metazoa</taxon>
        <taxon>Ecdysozoa</taxon>
        <taxon>Arthropoda</taxon>
        <taxon>Hexapoda</taxon>
        <taxon>Insecta</taxon>
        <taxon>Pterygota</taxon>
        <taxon>Neoptera</taxon>
        <taxon>Endopterygota</taxon>
        <taxon>Lepidoptera</taxon>
        <taxon>Glossata</taxon>
        <taxon>Ditrysia</taxon>
        <taxon>Papilionoidea</taxon>
        <taxon>Papilionidae</taxon>
        <taxon>Papilioninae</taxon>
        <taxon>Iphiclides</taxon>
    </lineage>
</organism>
<dbReference type="EMBL" id="OW152814">
    <property type="protein sequence ID" value="CAH2049796.1"/>
    <property type="molecule type" value="Genomic_DNA"/>
</dbReference>
<dbReference type="PRINTS" id="PR00363">
    <property type="entry name" value="CYTOCHROMEB5"/>
</dbReference>
<keyword evidence="8" id="KW-1185">Reference proteome</keyword>
<protein>
    <recommendedName>
        <fullName evidence="6">Cytochrome b5 heme-binding domain-containing protein</fullName>
    </recommendedName>
</protein>
<keyword evidence="3 5" id="KW-0408">Iron</keyword>
<feature type="non-terminal residue" evidence="7">
    <location>
        <position position="129"/>
    </location>
</feature>
<evidence type="ECO:0000256" key="2">
    <source>
        <dbReference type="ARBA" id="ARBA00022723"/>
    </source>
</evidence>